<comment type="caution">
    <text evidence="1">The sequence shown here is derived from an EMBL/GenBank/DDBJ whole genome shotgun (WGS) entry which is preliminary data.</text>
</comment>
<organism evidence="1 2">
    <name type="scientific">Necator americanus</name>
    <name type="common">Human hookworm</name>
    <dbReference type="NCBI Taxonomy" id="51031"/>
    <lineage>
        <taxon>Eukaryota</taxon>
        <taxon>Metazoa</taxon>
        <taxon>Ecdysozoa</taxon>
        <taxon>Nematoda</taxon>
        <taxon>Chromadorea</taxon>
        <taxon>Rhabditida</taxon>
        <taxon>Rhabditina</taxon>
        <taxon>Rhabditomorpha</taxon>
        <taxon>Strongyloidea</taxon>
        <taxon>Ancylostomatidae</taxon>
        <taxon>Bunostominae</taxon>
        <taxon>Necator</taxon>
    </lineage>
</organism>
<dbReference type="Proteomes" id="UP001303046">
    <property type="component" value="Unassembled WGS sequence"/>
</dbReference>
<reference evidence="1 2" key="1">
    <citation type="submission" date="2023-08" db="EMBL/GenBank/DDBJ databases">
        <title>A Necator americanus chromosomal reference genome.</title>
        <authorList>
            <person name="Ilik V."/>
            <person name="Petrzelkova K.J."/>
            <person name="Pardy F."/>
            <person name="Fuh T."/>
            <person name="Niatou-Singa F.S."/>
            <person name="Gouil Q."/>
            <person name="Baker L."/>
            <person name="Ritchie M.E."/>
            <person name="Jex A.R."/>
            <person name="Gazzola D."/>
            <person name="Li H."/>
            <person name="Toshio Fujiwara R."/>
            <person name="Zhan B."/>
            <person name="Aroian R.V."/>
            <person name="Pafco B."/>
            <person name="Schwarz E.M."/>
        </authorList>
    </citation>
    <scope>NUCLEOTIDE SEQUENCE [LARGE SCALE GENOMIC DNA]</scope>
    <source>
        <strain evidence="1 2">Aroian</strain>
        <tissue evidence="1">Whole animal</tissue>
    </source>
</reference>
<evidence type="ECO:0000313" key="1">
    <source>
        <dbReference type="EMBL" id="KAK6737728.1"/>
    </source>
</evidence>
<proteinExistence type="predicted"/>
<gene>
    <name evidence="1" type="primary">Necator_chrII.g7854</name>
    <name evidence="1" type="ORF">RB195_020060</name>
</gene>
<keyword evidence="2" id="KW-1185">Reference proteome</keyword>
<evidence type="ECO:0000313" key="2">
    <source>
        <dbReference type="Proteomes" id="UP001303046"/>
    </source>
</evidence>
<accession>A0ABR1CH36</accession>
<protein>
    <submittedName>
        <fullName evidence="1">Uncharacterized protein</fullName>
    </submittedName>
</protein>
<sequence>MGLKDEADRLRSCRSGADFDAVGAIFICVWRVVWELASSGGLEKSQARNCTVLHVVLTLLYLPQATVAGCCY</sequence>
<dbReference type="EMBL" id="JAVFWL010000002">
    <property type="protein sequence ID" value="KAK6737728.1"/>
    <property type="molecule type" value="Genomic_DNA"/>
</dbReference>
<name>A0ABR1CH36_NECAM</name>